<keyword evidence="2" id="KW-1185">Reference proteome</keyword>
<proteinExistence type="predicted"/>
<sequence length="54" mass="5942">MGWTFSSAAQNTSGWWCFIQQLGTVVCATRCSVRTAQELIDFSSAPVIFSHSNL</sequence>
<evidence type="ECO:0000313" key="2">
    <source>
        <dbReference type="Proteomes" id="UP000570166"/>
    </source>
</evidence>
<organism evidence="1 2">
    <name type="scientific">Sphingomonas chungangi</name>
    <dbReference type="NCBI Taxonomy" id="2683589"/>
    <lineage>
        <taxon>Bacteria</taxon>
        <taxon>Pseudomonadati</taxon>
        <taxon>Pseudomonadota</taxon>
        <taxon>Alphaproteobacteria</taxon>
        <taxon>Sphingomonadales</taxon>
        <taxon>Sphingomonadaceae</taxon>
        <taxon>Sphingomonas</taxon>
    </lineage>
</organism>
<dbReference type="AlphaFoldDB" id="A0A838LBV2"/>
<comment type="caution">
    <text evidence="1">The sequence shown here is derived from an EMBL/GenBank/DDBJ whole genome shotgun (WGS) entry which is preliminary data.</text>
</comment>
<protein>
    <submittedName>
        <fullName evidence="1">Membrane dipeptidase</fullName>
    </submittedName>
</protein>
<dbReference type="EMBL" id="JACEIB010000027">
    <property type="protein sequence ID" value="MBA2936195.1"/>
    <property type="molecule type" value="Genomic_DNA"/>
</dbReference>
<dbReference type="Gene3D" id="3.20.20.140">
    <property type="entry name" value="Metal-dependent hydrolases"/>
    <property type="match status" value="1"/>
</dbReference>
<reference evidence="1 2" key="1">
    <citation type="submission" date="2020-07" db="EMBL/GenBank/DDBJ databases">
        <authorList>
            <person name="Sun Q."/>
        </authorList>
    </citation>
    <scope>NUCLEOTIDE SEQUENCE [LARGE SCALE GENOMIC DNA]</scope>
    <source>
        <strain evidence="1 2">CGMCC 1.13654</strain>
    </source>
</reference>
<accession>A0A838LBV2</accession>
<dbReference type="Proteomes" id="UP000570166">
    <property type="component" value="Unassembled WGS sequence"/>
</dbReference>
<gene>
    <name evidence="1" type="ORF">HZF05_19100</name>
</gene>
<name>A0A838LBV2_9SPHN</name>
<evidence type="ECO:0000313" key="1">
    <source>
        <dbReference type="EMBL" id="MBA2936195.1"/>
    </source>
</evidence>